<keyword evidence="6" id="KW-0413">Isomerase</keyword>
<dbReference type="STRING" id="448386.A0A2V3IMP6"/>
<protein>
    <submittedName>
        <fullName evidence="6">Protein disulfide-isomerase</fullName>
    </submittedName>
</protein>
<comment type="caution">
    <text evidence="6">The sequence shown here is derived from an EMBL/GenBank/DDBJ whole genome shotgun (WGS) entry which is preliminary data.</text>
</comment>
<keyword evidence="7" id="KW-1185">Reference proteome</keyword>
<keyword evidence="3" id="KW-0472">Membrane</keyword>
<gene>
    <name evidence="6" type="ORF">BWQ96_06906</name>
</gene>
<feature type="signal peptide" evidence="4">
    <location>
        <begin position="1"/>
        <end position="22"/>
    </location>
</feature>
<organism evidence="6 7">
    <name type="scientific">Gracilariopsis chorda</name>
    <dbReference type="NCBI Taxonomy" id="448386"/>
    <lineage>
        <taxon>Eukaryota</taxon>
        <taxon>Rhodophyta</taxon>
        <taxon>Florideophyceae</taxon>
        <taxon>Rhodymeniophycidae</taxon>
        <taxon>Gracilariales</taxon>
        <taxon>Gracilariaceae</taxon>
        <taxon>Gracilariopsis</taxon>
    </lineage>
</organism>
<comment type="similarity">
    <text evidence="1">Belongs to the protein disulfide isomerase family.</text>
</comment>
<feature type="domain" description="Thioredoxin" evidence="5">
    <location>
        <begin position="14"/>
        <end position="150"/>
    </location>
</feature>
<dbReference type="Pfam" id="PF00085">
    <property type="entry name" value="Thioredoxin"/>
    <property type="match status" value="1"/>
</dbReference>
<proteinExistence type="inferred from homology"/>
<feature type="chain" id="PRO_5016161350" evidence="4">
    <location>
        <begin position="23"/>
        <end position="566"/>
    </location>
</feature>
<sequence length="566" mass="64007">MFLPHTLSIFVFAALAFRPAEAAALPNNTASQVISIRSPDHFYDQIGANNFTFVKFFHPKCPHCQKLQKPFEQLSHPIRKYNHNKSIEADARISLAQVDASNRITEPLLRKHSPTGFPTLKLYRNSLLVAEYNGVRTTSHMFDFLLKSISLQDTPLFSHIHSESVLRQFLHAMSERPVILSVYPPPSSFVETASDMHTSTAPTVAFATVDNPALLIPNRTNNHVKRLLRRHGRLPLLAAASSASSFTVDAQYWFPDIRDGESLASFMHTVIRPEHEPIQLSHLTAPYVLHAERPMLLAFGQGDAPTWDVIYFLAHADAEPPKMLPVYMPVAKFREFAHYVGLNVSQLEDHDAFVEDWETQYVVYRAGNMEPIVSRYDPSMNVSGATWLYQQRQRVNRTFVDTYAGELMRFTHQQLKAMLSFDGRGVLLLTYTRHCRLCTKYESLMTKVAKVLKSHAGFVVVARVHVDKGFPFIAEVKDLEKIKNAPSIVWLSAGERVVVYDGAMSVQAVARFGREMAAVPAEFHRGIEWMNVTAAYGLVIGLGLIVTAQLLLRGKRRRFAKRQHVT</sequence>
<dbReference type="InterPro" id="IPR036249">
    <property type="entry name" value="Thioredoxin-like_sf"/>
</dbReference>
<keyword evidence="3" id="KW-0812">Transmembrane</keyword>
<evidence type="ECO:0000256" key="3">
    <source>
        <dbReference type="SAM" id="Phobius"/>
    </source>
</evidence>
<keyword evidence="3" id="KW-1133">Transmembrane helix</keyword>
<name>A0A2V3IMP6_9FLOR</name>
<dbReference type="EMBL" id="NBIV01000128">
    <property type="protein sequence ID" value="PXF43343.1"/>
    <property type="molecule type" value="Genomic_DNA"/>
</dbReference>
<evidence type="ECO:0000313" key="7">
    <source>
        <dbReference type="Proteomes" id="UP000247409"/>
    </source>
</evidence>
<evidence type="ECO:0000256" key="1">
    <source>
        <dbReference type="ARBA" id="ARBA00006347"/>
    </source>
</evidence>
<dbReference type="PANTHER" id="PTHR45672">
    <property type="entry name" value="PROTEIN DISULFIDE-ISOMERASE C17H9.14C-RELATED"/>
    <property type="match status" value="1"/>
</dbReference>
<accession>A0A2V3IMP6</accession>
<dbReference type="Proteomes" id="UP000247409">
    <property type="component" value="Unassembled WGS sequence"/>
</dbReference>
<keyword evidence="2 4" id="KW-0732">Signal</keyword>
<reference evidence="6 7" key="1">
    <citation type="journal article" date="2018" name="Mol. Biol. Evol.">
        <title>Analysis of the draft genome of the red seaweed Gracilariopsis chorda provides insights into genome size evolution in Rhodophyta.</title>
        <authorList>
            <person name="Lee J."/>
            <person name="Yang E.C."/>
            <person name="Graf L."/>
            <person name="Yang J.H."/>
            <person name="Qiu H."/>
            <person name="Zel Zion U."/>
            <person name="Chan C.X."/>
            <person name="Stephens T.G."/>
            <person name="Weber A.P.M."/>
            <person name="Boo G.H."/>
            <person name="Boo S.M."/>
            <person name="Kim K.M."/>
            <person name="Shin Y."/>
            <person name="Jung M."/>
            <person name="Lee S.J."/>
            <person name="Yim H.S."/>
            <person name="Lee J.H."/>
            <person name="Bhattacharya D."/>
            <person name="Yoon H.S."/>
        </authorList>
    </citation>
    <scope>NUCLEOTIDE SEQUENCE [LARGE SCALE GENOMIC DNA]</scope>
    <source>
        <strain evidence="6 7">SKKU-2015</strain>
        <tissue evidence="6">Whole body</tissue>
    </source>
</reference>
<dbReference type="PANTHER" id="PTHR45672:SF3">
    <property type="entry name" value="THIOREDOXIN DOMAIN-CONTAINING PROTEIN 5"/>
    <property type="match status" value="1"/>
</dbReference>
<dbReference type="CDD" id="cd02961">
    <property type="entry name" value="PDI_a_family"/>
    <property type="match status" value="1"/>
</dbReference>
<dbReference type="GO" id="GO:0005783">
    <property type="term" value="C:endoplasmic reticulum"/>
    <property type="evidence" value="ECO:0007669"/>
    <property type="project" value="TreeGrafter"/>
</dbReference>
<dbReference type="AlphaFoldDB" id="A0A2V3IMP6"/>
<dbReference type="InterPro" id="IPR051063">
    <property type="entry name" value="PDI"/>
</dbReference>
<evidence type="ECO:0000313" key="6">
    <source>
        <dbReference type="EMBL" id="PXF43343.1"/>
    </source>
</evidence>
<dbReference type="PROSITE" id="PS51352">
    <property type="entry name" value="THIOREDOXIN_2"/>
    <property type="match status" value="1"/>
</dbReference>
<dbReference type="GO" id="GO:0003756">
    <property type="term" value="F:protein disulfide isomerase activity"/>
    <property type="evidence" value="ECO:0007669"/>
    <property type="project" value="TreeGrafter"/>
</dbReference>
<dbReference type="OrthoDB" id="74910at2759"/>
<evidence type="ECO:0000256" key="4">
    <source>
        <dbReference type="SAM" id="SignalP"/>
    </source>
</evidence>
<dbReference type="Gene3D" id="3.40.30.10">
    <property type="entry name" value="Glutaredoxin"/>
    <property type="match status" value="2"/>
</dbReference>
<evidence type="ECO:0000256" key="2">
    <source>
        <dbReference type="ARBA" id="ARBA00022729"/>
    </source>
</evidence>
<feature type="transmembrane region" description="Helical" evidence="3">
    <location>
        <begin position="529"/>
        <end position="552"/>
    </location>
</feature>
<dbReference type="SUPFAM" id="SSF52833">
    <property type="entry name" value="Thioredoxin-like"/>
    <property type="match status" value="2"/>
</dbReference>
<dbReference type="InterPro" id="IPR013766">
    <property type="entry name" value="Thioredoxin_domain"/>
</dbReference>
<evidence type="ECO:0000259" key="5">
    <source>
        <dbReference type="PROSITE" id="PS51352"/>
    </source>
</evidence>
<dbReference type="GO" id="GO:0006457">
    <property type="term" value="P:protein folding"/>
    <property type="evidence" value="ECO:0007669"/>
    <property type="project" value="TreeGrafter"/>
</dbReference>